<dbReference type="Gene3D" id="3.90.550.20">
    <property type="match status" value="1"/>
</dbReference>
<dbReference type="SUPFAM" id="SSF53448">
    <property type="entry name" value="Nucleotide-diphospho-sugar transferases"/>
    <property type="match status" value="1"/>
</dbReference>
<dbReference type="GO" id="GO:0016757">
    <property type="term" value="F:glycosyltransferase activity"/>
    <property type="evidence" value="ECO:0007669"/>
    <property type="project" value="InterPro"/>
</dbReference>
<dbReference type="OrthoDB" id="9802881at2"/>
<gene>
    <name evidence="1" type="ORF">DW674_02820</name>
</gene>
<sequence length="260" mass="31040">MQINICPSRGASSDDQDVIWVCWFQGMEQAPELVQTCFSRLCAVEKHRVILITEANMLQYADIPSSILKKWKAGNILNPNFSDILRTVLLYQHGGLWIDATMLLVKPVPQYIWESPLFVFQYTENPLIFDAFSSHFMRGHAGDEFLERVLYGMLRYWEKYDTLKDYFIYHFIFTGVARMDDDMRRIYANIPLRLSESNHLLQRYWLRQYDADMWDWLISRSFIHKLTYKGLNDVDLNNTYYDYIVHSYHQKRGFNQHDTE</sequence>
<dbReference type="InterPro" id="IPR029044">
    <property type="entry name" value="Nucleotide-diphossugar_trans"/>
</dbReference>
<dbReference type="Pfam" id="PF05704">
    <property type="entry name" value="Caps_synth"/>
    <property type="match status" value="1"/>
</dbReference>
<dbReference type="AlphaFoldDB" id="A0A414NYR6"/>
<reference evidence="1 2" key="1">
    <citation type="submission" date="2018-08" db="EMBL/GenBank/DDBJ databases">
        <title>A genome reference for cultivated species of the human gut microbiota.</title>
        <authorList>
            <person name="Zou Y."/>
            <person name="Xue W."/>
            <person name="Luo G."/>
        </authorList>
    </citation>
    <scope>NUCLEOTIDE SEQUENCE [LARGE SCALE GENOMIC DNA]</scope>
    <source>
        <strain evidence="1 2">AM25-21AC</strain>
    </source>
</reference>
<dbReference type="Proteomes" id="UP000283442">
    <property type="component" value="Unassembled WGS sequence"/>
</dbReference>
<comment type="caution">
    <text evidence="1">The sequence shown here is derived from an EMBL/GenBank/DDBJ whole genome shotgun (WGS) entry which is preliminary data.</text>
</comment>
<name>A0A414NYR6_9FIRM</name>
<dbReference type="EMBL" id="QRHE01000002">
    <property type="protein sequence ID" value="RHF52855.1"/>
    <property type="molecule type" value="Genomic_DNA"/>
</dbReference>
<evidence type="ECO:0008006" key="3">
    <source>
        <dbReference type="Google" id="ProtNLM"/>
    </source>
</evidence>
<proteinExistence type="predicted"/>
<organism evidence="1 2">
    <name type="scientific">Mitsuokella multacida</name>
    <dbReference type="NCBI Taxonomy" id="52226"/>
    <lineage>
        <taxon>Bacteria</taxon>
        <taxon>Bacillati</taxon>
        <taxon>Bacillota</taxon>
        <taxon>Negativicutes</taxon>
        <taxon>Selenomonadales</taxon>
        <taxon>Selenomonadaceae</taxon>
        <taxon>Mitsuokella</taxon>
    </lineage>
</organism>
<evidence type="ECO:0000313" key="1">
    <source>
        <dbReference type="EMBL" id="RHF52855.1"/>
    </source>
</evidence>
<evidence type="ECO:0000313" key="2">
    <source>
        <dbReference type="Proteomes" id="UP000283442"/>
    </source>
</evidence>
<protein>
    <recommendedName>
        <fullName evidence="3">Capsular biosynthesis protein</fullName>
    </recommendedName>
</protein>
<accession>A0A414NYR6</accession>
<dbReference type="InterPro" id="IPR008441">
    <property type="entry name" value="AfumC-like_glycosyl_Trfase"/>
</dbReference>